<dbReference type="InterPro" id="IPR035919">
    <property type="entry name" value="EAL_sf"/>
</dbReference>
<name>A0A1I1EY06_9ACTN</name>
<protein>
    <submittedName>
        <fullName evidence="3">EAL domain, c-di-GMP-specific phosphodiesterase class I (Or its enzymatically inactive variant)</fullName>
    </submittedName>
</protein>
<dbReference type="CDD" id="cd01948">
    <property type="entry name" value="EAL"/>
    <property type="match status" value="1"/>
</dbReference>
<dbReference type="PROSITE" id="PS50887">
    <property type="entry name" value="GGDEF"/>
    <property type="match status" value="1"/>
</dbReference>
<dbReference type="GO" id="GO:0071111">
    <property type="term" value="F:cyclic-guanylate-specific phosphodiesterase activity"/>
    <property type="evidence" value="ECO:0007669"/>
    <property type="project" value="InterPro"/>
</dbReference>
<dbReference type="InterPro" id="IPR029787">
    <property type="entry name" value="Nucleotide_cyclase"/>
</dbReference>
<dbReference type="SUPFAM" id="SSF55073">
    <property type="entry name" value="Nucleotide cyclase"/>
    <property type="match status" value="1"/>
</dbReference>
<organism evidence="3 4">
    <name type="scientific">Nocardioides terrae</name>
    <dbReference type="NCBI Taxonomy" id="574651"/>
    <lineage>
        <taxon>Bacteria</taxon>
        <taxon>Bacillati</taxon>
        <taxon>Actinomycetota</taxon>
        <taxon>Actinomycetes</taxon>
        <taxon>Propionibacteriales</taxon>
        <taxon>Nocardioidaceae</taxon>
        <taxon>Nocardioides</taxon>
    </lineage>
</organism>
<evidence type="ECO:0000313" key="4">
    <source>
        <dbReference type="Proteomes" id="UP000198832"/>
    </source>
</evidence>
<sequence length="434" mass="46363">MVPQHGIDPTTGLPHYEAAEAASLGPRTAAVLVVEVDGHAITTHVVGPEAGEALLVDAAERVVRAAEALGGEVRRLGDPHFVVFAPTADDAVIHDVASHLALVNDRPAALDAGALTVGIAVAPRDGTDVPTLVRAGMVAVAHGRVEHPGTAVFYEQAMADGARERFSVGRALRMAIDRREIELVYQPQLDLVTGAVVGVEVLARWTDAECGVISPTRFVKIADELGMTSALDRLVFDKATEQLRKWDDAGVWVPRMSINVSPDTLRSARIPDAAVGLLVRRGIGPERITVELIESRLLEADIGLQSLRRLRELGVKVSLDDFGTGYASFSQVVTLPIDELKIDRGFLADTADSAASLAVIAAITRVGQTLGLTVVAEGIERIEQHEMLRALACPIGQGYLYSPPLPADELVRWLARREALHTNPQARPTVADLG</sequence>
<evidence type="ECO:0000259" key="1">
    <source>
        <dbReference type="PROSITE" id="PS50883"/>
    </source>
</evidence>
<dbReference type="RefSeq" id="WP_091120562.1">
    <property type="nucleotide sequence ID" value="NZ_FOLB01000002.1"/>
</dbReference>
<dbReference type="OrthoDB" id="23692at2"/>
<dbReference type="AlphaFoldDB" id="A0A1I1EY06"/>
<gene>
    <name evidence="3" type="ORF">SAMN04487968_102277</name>
</gene>
<feature type="domain" description="GGDEF" evidence="2">
    <location>
        <begin position="27"/>
        <end position="156"/>
    </location>
</feature>
<dbReference type="InterPro" id="IPR043128">
    <property type="entry name" value="Rev_trsase/Diguanyl_cyclase"/>
</dbReference>
<accession>A0A1I1EY06</accession>
<evidence type="ECO:0000313" key="3">
    <source>
        <dbReference type="EMBL" id="SFB91542.1"/>
    </source>
</evidence>
<reference evidence="3 4" key="1">
    <citation type="submission" date="2016-10" db="EMBL/GenBank/DDBJ databases">
        <authorList>
            <person name="de Groot N.N."/>
        </authorList>
    </citation>
    <scope>NUCLEOTIDE SEQUENCE [LARGE SCALE GENOMIC DNA]</scope>
    <source>
        <strain evidence="3 4">CGMCC 1.7056</strain>
    </source>
</reference>
<proteinExistence type="predicted"/>
<dbReference type="PROSITE" id="PS50883">
    <property type="entry name" value="EAL"/>
    <property type="match status" value="1"/>
</dbReference>
<evidence type="ECO:0000259" key="2">
    <source>
        <dbReference type="PROSITE" id="PS50887"/>
    </source>
</evidence>
<dbReference type="EMBL" id="FOLB01000002">
    <property type="protein sequence ID" value="SFB91542.1"/>
    <property type="molecule type" value="Genomic_DNA"/>
</dbReference>
<dbReference type="InterPro" id="IPR001633">
    <property type="entry name" value="EAL_dom"/>
</dbReference>
<feature type="domain" description="EAL" evidence="1">
    <location>
        <begin position="165"/>
        <end position="418"/>
    </location>
</feature>
<dbReference type="Gene3D" id="3.30.70.270">
    <property type="match status" value="1"/>
</dbReference>
<keyword evidence="4" id="KW-1185">Reference proteome</keyword>
<dbReference type="PANTHER" id="PTHR33121:SF19">
    <property type="entry name" value="CYCLIC DI-GMP PHOSPHODIESTERASE PA2567"/>
    <property type="match status" value="1"/>
</dbReference>
<dbReference type="PANTHER" id="PTHR33121">
    <property type="entry name" value="CYCLIC DI-GMP PHOSPHODIESTERASE PDEF"/>
    <property type="match status" value="1"/>
</dbReference>
<dbReference type="Pfam" id="PF00563">
    <property type="entry name" value="EAL"/>
    <property type="match status" value="1"/>
</dbReference>
<dbReference type="SMART" id="SM00052">
    <property type="entry name" value="EAL"/>
    <property type="match status" value="1"/>
</dbReference>
<dbReference type="SUPFAM" id="SSF141868">
    <property type="entry name" value="EAL domain-like"/>
    <property type="match status" value="1"/>
</dbReference>
<dbReference type="STRING" id="574651.SAMN04487968_102277"/>
<dbReference type="InterPro" id="IPR050706">
    <property type="entry name" value="Cyclic-di-GMP_PDE-like"/>
</dbReference>
<dbReference type="Proteomes" id="UP000198832">
    <property type="component" value="Unassembled WGS sequence"/>
</dbReference>
<dbReference type="Gene3D" id="3.20.20.450">
    <property type="entry name" value="EAL domain"/>
    <property type="match status" value="1"/>
</dbReference>
<dbReference type="InterPro" id="IPR000160">
    <property type="entry name" value="GGDEF_dom"/>
</dbReference>